<dbReference type="PRINTS" id="PR00838">
    <property type="entry name" value="V5ALLERGEN"/>
</dbReference>
<dbReference type="Gene3D" id="3.40.33.10">
    <property type="entry name" value="CAP"/>
    <property type="match status" value="1"/>
</dbReference>
<dbReference type="InterPro" id="IPR035940">
    <property type="entry name" value="CAP_sf"/>
</dbReference>
<dbReference type="InterPro" id="IPR018244">
    <property type="entry name" value="Allrgn_V5/Tpx1_CS"/>
</dbReference>
<dbReference type="SMART" id="SM00198">
    <property type="entry name" value="SCP"/>
    <property type="match status" value="1"/>
</dbReference>
<organism evidence="3 4">
    <name type="scientific">Paragonimus skrjabini miyazakii</name>
    <dbReference type="NCBI Taxonomy" id="59628"/>
    <lineage>
        <taxon>Eukaryota</taxon>
        <taxon>Metazoa</taxon>
        <taxon>Spiralia</taxon>
        <taxon>Lophotrochozoa</taxon>
        <taxon>Platyhelminthes</taxon>
        <taxon>Trematoda</taxon>
        <taxon>Digenea</taxon>
        <taxon>Plagiorchiida</taxon>
        <taxon>Troglotremata</taxon>
        <taxon>Troglotrematidae</taxon>
        <taxon>Paragonimus</taxon>
    </lineage>
</organism>
<dbReference type="OrthoDB" id="674273at2759"/>
<feature type="domain" description="SCP" evidence="2">
    <location>
        <begin position="23"/>
        <end position="172"/>
    </location>
</feature>
<sequence length="190" mass="22438">MRCSLLINILLSMQTAVSVLQWKDRKAFLDLHNHYRKMILHGKVYNQPSADRMNILSWDENLARNAENWASKCEMGHDDDRDRRTMEFRFVGQNWAGVKNYTDAVRLWFEEHNYYNYWTNECEWGKVCGHYTQLIWADTQKVGCGFKKCPKTQMPFGYSVVCNYGPAGNFIGKFPYETSEEAYNFDQLLL</sequence>
<dbReference type="PRINTS" id="PR00837">
    <property type="entry name" value="V5TPXLIKE"/>
</dbReference>
<name>A0A8S9YL98_9TREM</name>
<dbReference type="GO" id="GO:0005576">
    <property type="term" value="C:extracellular region"/>
    <property type="evidence" value="ECO:0007669"/>
    <property type="project" value="InterPro"/>
</dbReference>
<dbReference type="CDD" id="cd05380">
    <property type="entry name" value="CAP_euk"/>
    <property type="match status" value="1"/>
</dbReference>
<dbReference type="PROSITE" id="PS01009">
    <property type="entry name" value="CRISP_1"/>
    <property type="match status" value="1"/>
</dbReference>
<dbReference type="AlphaFoldDB" id="A0A8S9YL98"/>
<dbReference type="Proteomes" id="UP000822476">
    <property type="component" value="Unassembled WGS sequence"/>
</dbReference>
<reference evidence="3" key="1">
    <citation type="submission" date="2019-07" db="EMBL/GenBank/DDBJ databases">
        <title>Annotation for the trematode Paragonimus miyazaki's.</title>
        <authorList>
            <person name="Choi Y.-J."/>
        </authorList>
    </citation>
    <scope>NUCLEOTIDE SEQUENCE</scope>
    <source>
        <strain evidence="3">Japan</strain>
    </source>
</reference>
<dbReference type="InterPro" id="IPR002413">
    <property type="entry name" value="V5_allergen-like"/>
</dbReference>
<protein>
    <recommendedName>
        <fullName evidence="2">SCP domain-containing protein</fullName>
    </recommendedName>
</protein>
<dbReference type="InterPro" id="IPR001283">
    <property type="entry name" value="CRISP-related"/>
</dbReference>
<gene>
    <name evidence="3" type="ORF">EG68_08090</name>
</gene>
<dbReference type="EMBL" id="JTDE01003923">
    <property type="protein sequence ID" value="KAF7255492.1"/>
    <property type="molecule type" value="Genomic_DNA"/>
</dbReference>
<dbReference type="InterPro" id="IPR014044">
    <property type="entry name" value="CAP_dom"/>
</dbReference>
<accession>A0A8S9YL98</accession>
<feature type="chain" id="PRO_5035829700" description="SCP domain-containing protein" evidence="1">
    <location>
        <begin position="20"/>
        <end position="190"/>
    </location>
</feature>
<evidence type="ECO:0000259" key="2">
    <source>
        <dbReference type="SMART" id="SM00198"/>
    </source>
</evidence>
<evidence type="ECO:0000313" key="3">
    <source>
        <dbReference type="EMBL" id="KAF7255492.1"/>
    </source>
</evidence>
<evidence type="ECO:0000313" key="4">
    <source>
        <dbReference type="Proteomes" id="UP000822476"/>
    </source>
</evidence>
<keyword evidence="4" id="KW-1185">Reference proteome</keyword>
<keyword evidence="1" id="KW-0732">Signal</keyword>
<proteinExistence type="predicted"/>
<evidence type="ECO:0000256" key="1">
    <source>
        <dbReference type="SAM" id="SignalP"/>
    </source>
</evidence>
<dbReference type="Pfam" id="PF00188">
    <property type="entry name" value="CAP"/>
    <property type="match status" value="1"/>
</dbReference>
<comment type="caution">
    <text evidence="3">The sequence shown here is derived from an EMBL/GenBank/DDBJ whole genome shotgun (WGS) entry which is preliminary data.</text>
</comment>
<dbReference type="PANTHER" id="PTHR10334">
    <property type="entry name" value="CYSTEINE-RICH SECRETORY PROTEIN-RELATED"/>
    <property type="match status" value="1"/>
</dbReference>
<feature type="signal peptide" evidence="1">
    <location>
        <begin position="1"/>
        <end position="19"/>
    </location>
</feature>
<dbReference type="SUPFAM" id="SSF55797">
    <property type="entry name" value="PR-1-like"/>
    <property type="match status" value="1"/>
</dbReference>